<dbReference type="EMBL" id="JACBNQ010000001">
    <property type="protein sequence ID" value="NYB72979.1"/>
    <property type="molecule type" value="Genomic_DNA"/>
</dbReference>
<evidence type="ECO:0000313" key="3">
    <source>
        <dbReference type="Proteomes" id="UP000611629"/>
    </source>
</evidence>
<dbReference type="SUPFAM" id="SSF143011">
    <property type="entry name" value="RelE-like"/>
    <property type="match status" value="1"/>
</dbReference>
<dbReference type="InterPro" id="IPR052747">
    <property type="entry name" value="TA_system_RelE_toxin"/>
</dbReference>
<dbReference type="InterPro" id="IPR007712">
    <property type="entry name" value="RelE/ParE_toxin"/>
</dbReference>
<dbReference type="Proteomes" id="UP000611629">
    <property type="component" value="Unassembled WGS sequence"/>
</dbReference>
<comment type="caution">
    <text evidence="2">The sequence shown here is derived from an EMBL/GenBank/DDBJ whole genome shotgun (WGS) entry which is preliminary data.</text>
</comment>
<name>A0A974BGX8_SEDHY</name>
<proteinExistence type="predicted"/>
<dbReference type="Gene3D" id="3.30.2310.20">
    <property type="entry name" value="RelE-like"/>
    <property type="match status" value="1"/>
</dbReference>
<evidence type="ECO:0000256" key="1">
    <source>
        <dbReference type="ARBA" id="ARBA00022649"/>
    </source>
</evidence>
<dbReference type="InterPro" id="IPR035093">
    <property type="entry name" value="RelE/ParE_toxin_dom_sf"/>
</dbReference>
<dbReference type="PANTHER" id="PTHR38813:SF1">
    <property type="entry name" value="TOXIN RELE1-RELATED"/>
    <property type="match status" value="1"/>
</dbReference>
<gene>
    <name evidence="2" type="ORF">HZF24_02355</name>
</gene>
<dbReference type="PANTHER" id="PTHR38813">
    <property type="match status" value="1"/>
</dbReference>
<organism evidence="2 3">
    <name type="scientific">Sedimentibacter hydroxybenzoicus DSM 7310</name>
    <dbReference type="NCBI Taxonomy" id="1123245"/>
    <lineage>
        <taxon>Bacteria</taxon>
        <taxon>Bacillati</taxon>
        <taxon>Bacillota</taxon>
        <taxon>Tissierellia</taxon>
        <taxon>Sedimentibacter</taxon>
    </lineage>
</organism>
<evidence type="ECO:0000313" key="2">
    <source>
        <dbReference type="EMBL" id="NYB72979.1"/>
    </source>
</evidence>
<dbReference type="AlphaFoldDB" id="A0A974BGX8"/>
<protein>
    <submittedName>
        <fullName evidence="2">Type II toxin-antitoxin system RelE/ParE family toxin</fullName>
    </submittedName>
</protein>
<dbReference type="Pfam" id="PF05016">
    <property type="entry name" value="ParE_toxin"/>
    <property type="match status" value="1"/>
</dbReference>
<keyword evidence="1" id="KW-1277">Toxin-antitoxin system</keyword>
<keyword evidence="3" id="KW-1185">Reference proteome</keyword>
<accession>A0A974BGX8</accession>
<sequence>MLMNYKIEFRNKASKFLKKQNIEQQKRMLKAIYKIPNGDIIRLVGYEGLYRLRVGDVRIIYSINSDKIIVFNIGNRGDIYKYL</sequence>
<reference evidence="2" key="1">
    <citation type="submission" date="2020-07" db="EMBL/GenBank/DDBJ databases">
        <title>Genomic analysis of a strain of Sedimentibacter Hydroxybenzoicus DSM7310.</title>
        <authorList>
            <person name="Ma S."/>
        </authorList>
    </citation>
    <scope>NUCLEOTIDE SEQUENCE</scope>
    <source>
        <strain evidence="2">DSM 7310</strain>
    </source>
</reference>